<dbReference type="EMBL" id="VSSQ01124322">
    <property type="protein sequence ID" value="MPN55272.1"/>
    <property type="molecule type" value="Genomic_DNA"/>
</dbReference>
<comment type="caution">
    <text evidence="1">The sequence shown here is derived from an EMBL/GenBank/DDBJ whole genome shotgun (WGS) entry which is preliminary data.</text>
</comment>
<name>A0A645IWL6_9ZZZZ</name>
<proteinExistence type="predicted"/>
<sequence length="73" mass="8283">MRGRVEKGSGPVLLNALPVLHHRYAVGELPDNTEIMGDKQHPHVQLALEFAQQLQDLRLYRDIQRGSRLVGDE</sequence>
<gene>
    <name evidence="1" type="ORF">SDC9_202953</name>
</gene>
<dbReference type="AlphaFoldDB" id="A0A645IWL6"/>
<accession>A0A645IWL6</accession>
<organism evidence="1">
    <name type="scientific">bioreactor metagenome</name>
    <dbReference type="NCBI Taxonomy" id="1076179"/>
    <lineage>
        <taxon>unclassified sequences</taxon>
        <taxon>metagenomes</taxon>
        <taxon>ecological metagenomes</taxon>
    </lineage>
</organism>
<reference evidence="1" key="1">
    <citation type="submission" date="2019-08" db="EMBL/GenBank/DDBJ databases">
        <authorList>
            <person name="Kucharzyk K."/>
            <person name="Murdoch R.W."/>
            <person name="Higgins S."/>
            <person name="Loffler F."/>
        </authorList>
    </citation>
    <scope>NUCLEOTIDE SEQUENCE</scope>
</reference>
<evidence type="ECO:0000313" key="1">
    <source>
        <dbReference type="EMBL" id="MPN55272.1"/>
    </source>
</evidence>
<protein>
    <submittedName>
        <fullName evidence="1">Uncharacterized protein</fullName>
    </submittedName>
</protein>
<dbReference type="AntiFam" id="ANF00095">
    <property type="entry name" value="Shadow ORF (opposite ABC transporters)"/>
</dbReference>